<dbReference type="EMBL" id="JADGKB010000065">
    <property type="protein sequence ID" value="KAJ3255522.1"/>
    <property type="molecule type" value="Genomic_DNA"/>
</dbReference>
<feature type="transmembrane region" description="Helical" evidence="1">
    <location>
        <begin position="102"/>
        <end position="119"/>
    </location>
</feature>
<comment type="caution">
    <text evidence="2">The sequence shown here is derived from an EMBL/GenBank/DDBJ whole genome shotgun (WGS) entry which is preliminary data.</text>
</comment>
<feature type="transmembrane region" description="Helical" evidence="1">
    <location>
        <begin position="131"/>
        <end position="148"/>
    </location>
</feature>
<keyword evidence="1" id="KW-0812">Transmembrane</keyword>
<dbReference type="Proteomes" id="UP001210925">
    <property type="component" value="Unassembled WGS sequence"/>
</dbReference>
<feature type="transmembrane region" description="Helical" evidence="1">
    <location>
        <begin position="215"/>
        <end position="235"/>
    </location>
</feature>
<keyword evidence="1" id="KW-0472">Membrane</keyword>
<accession>A0AAD5UE27</accession>
<evidence type="ECO:0000313" key="3">
    <source>
        <dbReference type="Proteomes" id="UP001210925"/>
    </source>
</evidence>
<evidence type="ECO:0000313" key="2">
    <source>
        <dbReference type="EMBL" id="KAJ3255522.1"/>
    </source>
</evidence>
<dbReference type="AlphaFoldDB" id="A0AAD5UE27"/>
<evidence type="ECO:0000256" key="1">
    <source>
        <dbReference type="SAM" id="Phobius"/>
    </source>
</evidence>
<name>A0AAD5UE27_9FUNG</name>
<proteinExistence type="predicted"/>
<keyword evidence="1" id="KW-1133">Transmembrane helix</keyword>
<sequence length="265" mass="30728">MIEAQLTVNDDSKETDIDIDKQSTAESSVKISKNPNKDIKKRKLRLDYDLSQSIYYLLIIPRCVQYFTQPYIPRWAGYLLSTFTIFIEMYRTFRKGKKYDEIAVPILAITLVQALISVFTEDEQYLNAPEVILPLIVGITFFISFFFERNLIAHIDGKSKGDSPEGEHYRTEIWKSADYRFSTGLLTVMWGVGMLSQAGFLILMDIVDASDFDIYSFYGGIVFQLFLTLFTEEYVDYKKKQYEKAGYDMSHIKAQELEVKEMILA</sequence>
<protein>
    <submittedName>
        <fullName evidence="2">Uncharacterized protein</fullName>
    </submittedName>
</protein>
<keyword evidence="3" id="KW-1185">Reference proteome</keyword>
<gene>
    <name evidence="2" type="ORF">HK103_006247</name>
</gene>
<feature type="transmembrane region" description="Helical" evidence="1">
    <location>
        <begin position="184"/>
        <end position="203"/>
    </location>
</feature>
<organism evidence="2 3">
    <name type="scientific">Boothiomyces macroporosus</name>
    <dbReference type="NCBI Taxonomy" id="261099"/>
    <lineage>
        <taxon>Eukaryota</taxon>
        <taxon>Fungi</taxon>
        <taxon>Fungi incertae sedis</taxon>
        <taxon>Chytridiomycota</taxon>
        <taxon>Chytridiomycota incertae sedis</taxon>
        <taxon>Chytridiomycetes</taxon>
        <taxon>Rhizophydiales</taxon>
        <taxon>Terramycetaceae</taxon>
        <taxon>Boothiomyces</taxon>
    </lineage>
</organism>
<feature type="transmembrane region" description="Helical" evidence="1">
    <location>
        <begin position="74"/>
        <end position="90"/>
    </location>
</feature>
<reference evidence="2" key="1">
    <citation type="submission" date="2020-05" db="EMBL/GenBank/DDBJ databases">
        <title>Phylogenomic resolution of chytrid fungi.</title>
        <authorList>
            <person name="Stajich J.E."/>
            <person name="Amses K."/>
            <person name="Simmons R."/>
            <person name="Seto K."/>
            <person name="Myers J."/>
            <person name="Bonds A."/>
            <person name="Quandt C.A."/>
            <person name="Barry K."/>
            <person name="Liu P."/>
            <person name="Grigoriev I."/>
            <person name="Longcore J.E."/>
            <person name="James T.Y."/>
        </authorList>
    </citation>
    <scope>NUCLEOTIDE SEQUENCE</scope>
    <source>
        <strain evidence="2">PLAUS21</strain>
    </source>
</reference>